<protein>
    <recommendedName>
        <fullName evidence="6">NACHT domain-containing protein</fullName>
    </recommendedName>
</protein>
<proteinExistence type="predicted"/>
<feature type="region of interest" description="Disordered" evidence="5">
    <location>
        <begin position="314"/>
        <end position="346"/>
    </location>
</feature>
<evidence type="ECO:0000313" key="8">
    <source>
        <dbReference type="Proteomes" id="UP000193144"/>
    </source>
</evidence>
<feature type="compositionally biased region" description="Basic and acidic residues" evidence="5">
    <location>
        <begin position="1383"/>
        <end position="1397"/>
    </location>
</feature>
<evidence type="ECO:0000256" key="3">
    <source>
        <dbReference type="ARBA" id="ARBA00022771"/>
    </source>
</evidence>
<name>A0A1Y1Z664_9PLEO</name>
<feature type="compositionally biased region" description="Basic and acidic residues" evidence="5">
    <location>
        <begin position="1581"/>
        <end position="1594"/>
    </location>
</feature>
<dbReference type="PANTHER" id="PTHR10039:SF17">
    <property type="entry name" value="FUNGAL STAND N-TERMINAL GOODBYE DOMAIN-CONTAINING PROTEIN-RELATED"/>
    <property type="match status" value="1"/>
</dbReference>
<feature type="compositionally biased region" description="Basic and acidic residues" evidence="5">
    <location>
        <begin position="314"/>
        <end position="328"/>
    </location>
</feature>
<comment type="caution">
    <text evidence="7">The sequence shown here is derived from an EMBL/GenBank/DDBJ whole genome shotgun (WGS) entry which is preliminary data.</text>
</comment>
<feature type="region of interest" description="Disordered" evidence="5">
    <location>
        <begin position="1581"/>
        <end position="1642"/>
    </location>
</feature>
<keyword evidence="2" id="KW-0677">Repeat</keyword>
<dbReference type="InterPro" id="IPR011990">
    <property type="entry name" value="TPR-like_helical_dom_sf"/>
</dbReference>
<evidence type="ECO:0000259" key="6">
    <source>
        <dbReference type="PROSITE" id="PS50837"/>
    </source>
</evidence>
<feature type="region of interest" description="Disordered" evidence="5">
    <location>
        <begin position="718"/>
        <end position="747"/>
    </location>
</feature>
<feature type="compositionally biased region" description="Low complexity" evidence="5">
    <location>
        <begin position="1494"/>
        <end position="1506"/>
    </location>
</feature>
<dbReference type="Pfam" id="PF24883">
    <property type="entry name" value="NPHP3_N"/>
    <property type="match status" value="1"/>
</dbReference>
<dbReference type="Gene3D" id="3.40.50.300">
    <property type="entry name" value="P-loop containing nucleotide triphosphate hydrolases"/>
    <property type="match status" value="1"/>
</dbReference>
<evidence type="ECO:0000256" key="5">
    <source>
        <dbReference type="SAM" id="MobiDB-lite"/>
    </source>
</evidence>
<dbReference type="SUPFAM" id="SSF52540">
    <property type="entry name" value="P-loop containing nucleoside triphosphate hydrolases"/>
    <property type="match status" value="1"/>
</dbReference>
<dbReference type="PROSITE" id="PS50837">
    <property type="entry name" value="NACHT"/>
    <property type="match status" value="1"/>
</dbReference>
<dbReference type="GO" id="GO:0008270">
    <property type="term" value="F:zinc ion binding"/>
    <property type="evidence" value="ECO:0007669"/>
    <property type="project" value="UniProtKB-KW"/>
</dbReference>
<dbReference type="PANTHER" id="PTHR10039">
    <property type="entry name" value="AMELOGENIN"/>
    <property type="match status" value="1"/>
</dbReference>
<dbReference type="Pfam" id="PF17109">
    <property type="entry name" value="Goodbye"/>
    <property type="match status" value="1"/>
</dbReference>
<dbReference type="Gene3D" id="1.25.40.10">
    <property type="entry name" value="Tetratricopeptide repeat domain"/>
    <property type="match status" value="1"/>
</dbReference>
<dbReference type="OrthoDB" id="448455at2759"/>
<evidence type="ECO:0000256" key="2">
    <source>
        <dbReference type="ARBA" id="ARBA00022737"/>
    </source>
</evidence>
<keyword evidence="4" id="KW-0862">Zinc</keyword>
<feature type="region of interest" description="Disordered" evidence="5">
    <location>
        <begin position="1362"/>
        <end position="1535"/>
    </location>
</feature>
<accession>A0A1Y1Z664</accession>
<dbReference type="InterPro" id="IPR056884">
    <property type="entry name" value="NPHP3-like_N"/>
</dbReference>
<feature type="compositionally biased region" description="Low complexity" evidence="5">
    <location>
        <begin position="1424"/>
        <end position="1435"/>
    </location>
</feature>
<sequence length="1712" mass="192430">MSSKRENLAPPSEESDLASLWARAVTDYEKKTGSKLSHMKVASLSQVMDGAQNSLERFQDKRHDGGKVDRVRNAFGNHLDGMQKFMAGVEAIGAAAGAFPPAMPVGIVFMAAGRLLSAFAGAKADFDKVEAFFDTSTRFFERLSIIENKGCNQAPLKTAIVRVFSAHLSILALVEAKIAEKHLRMKQWMNAVMNMEDQELAAAYGTMQQTVDELAETVGYTSLAEIKNAQGLVLTVSAQADTIDENIRKFRNSLEGDVRALYESNLDIKAEISLMRATAETGFATVNEHLTEHQMRLETVILQSHAELMKNLHTEKSKPDSQDKDKKKQPLKSGGKGDAGDKKSKALRSMKTSFDDKSAVFPAWRSAQSENIAQHKEIQADFIPHTGDWITGEEQFEQWMDGKNPLLWIRGPEGIGKSFLVETVLQKLVAKGDTHASVAYFHFKEDFPYLQSAHNALACATLQVAESNTRYAETVAAKIKEEEKPGEAMWRRFFLYPFGSGGSLSAEDQLYIVFDGMDEAPEEQRKMVMEFVQDTIKEKARIHVLVTSQPEPVPIVEPLSPLIIDITKAKMLKDIKLLITSRLRTLPRLRKFSPGTKKLIRRKVAAQADGMLYVEHMLRRMSYIGREGPVRSDLDKLPTSLHALYKLMLDECRDGRTPEQYEALKELFAWLAFSKRSLSLAEATELVKLTITDDEFDVEAETIGRSARLLELSAPKNLDEDDRDDIRDDSDDDDDEKDPNLGNQQRSLTFQERSLRQYFKTISVEEHNGEELRTPASAAHLTILKMSVDVLMKSAQEGVLGEMSELRGYAVSNWIDHFNELDPETVSNEQISQVLSSLYRILNNEHNVANILEQCGYVTDLYPEQEDDAKKPWYDRLQAWAAKGAATSDLILEPQVRKWTETVSTDSRDLLLPLVQGHVGNWLAEHETYCMRESYAFAKAGLKIMKRFEPVENEPLKEILQVANAFGSREGEAPAMRAIGIQLFDTWYEAADEEKQKSIRNQSIEWLEKSAEMAKEDGFEQGATLLALSQFYFRNENNEKAAESLENSIKRFAEIREDANLIKKKKLDSYFKLWTLHCDKAEYLAKLDRKDEALADYNEARRLVGDELLWGWTLDDMALLFDEKTDPEGRHAMDVFKSWSKKELHRWLRYSISYGSSTALGTLYRAAYKTKETDLVREWLTVFEKSLEPDSLDLFNLRTAWADYYERAVLDSDKAREALRSALQLRPKVEGWAEDFYNERVSTIRMDLAGLIFSQFRASPDPTRKEALLEELKSLPGMKTDDEFRESHIGMLLANMYRIMGPAREYQNQMNRIFQTCIAGLEDDVSWNDGNSLRLLAKVLSSLDGLQRDARITISAQFSVMDPSIHNSPADYTKAGEEGEGTDGDKGDSAKDPEAEKPTSTPQEPSTETSTETAQGKRKSKVLSAETESSSAATTREGEQANGVVKEAEKPVPAEPSRPAGSETPPTPEIQEPADTSPVKETVEPNDETETSKPTDASSESTASSQEESKESTEEEPKESTEEEPKESDEDITDYSIGCDGCNKWITKWSEPFYLCLICPNIDLCEACHTKRLAWNRGEAACEGKPEAEGKTEADGTPEVDGNTEAEGKTEAAGKTEVKAEGKTKADGKIDGAGKTDAESGDSWTKFCAEGHHYIKGPMKGWKGIKNGVIQIDDEKLPVKDWIKGLKEERWPRAWEEFWRRQGGLRDVEDED</sequence>
<dbReference type="InterPro" id="IPR027417">
    <property type="entry name" value="P-loop_NTPase"/>
</dbReference>
<keyword evidence="3" id="KW-0863">Zinc-finger</keyword>
<keyword evidence="8" id="KW-1185">Reference proteome</keyword>
<feature type="compositionally biased region" description="Low complexity" evidence="5">
    <location>
        <begin position="1398"/>
        <end position="1413"/>
    </location>
</feature>
<feature type="domain" description="NACHT" evidence="6">
    <location>
        <begin position="405"/>
        <end position="550"/>
    </location>
</feature>
<feature type="compositionally biased region" description="Basic and acidic residues" evidence="5">
    <location>
        <begin position="1606"/>
        <end position="1638"/>
    </location>
</feature>
<evidence type="ECO:0000313" key="7">
    <source>
        <dbReference type="EMBL" id="ORY05487.1"/>
    </source>
</evidence>
<evidence type="ECO:0000256" key="4">
    <source>
        <dbReference type="ARBA" id="ARBA00022833"/>
    </source>
</evidence>
<dbReference type="SUPFAM" id="SSF57850">
    <property type="entry name" value="RING/U-box"/>
    <property type="match status" value="1"/>
</dbReference>
<feature type="compositionally biased region" description="Acidic residues" evidence="5">
    <location>
        <begin position="1513"/>
        <end position="1533"/>
    </location>
</feature>
<dbReference type="InterPro" id="IPR043145">
    <property type="entry name" value="Znf_ZZ_sf"/>
</dbReference>
<feature type="compositionally biased region" description="Acidic residues" evidence="5">
    <location>
        <begin position="719"/>
        <end position="737"/>
    </location>
</feature>
<reference evidence="7 8" key="1">
    <citation type="submission" date="2016-07" db="EMBL/GenBank/DDBJ databases">
        <title>Pervasive Adenine N6-methylation of Active Genes in Fungi.</title>
        <authorList>
            <consortium name="DOE Joint Genome Institute"/>
            <person name="Mondo S.J."/>
            <person name="Dannebaum R.O."/>
            <person name="Kuo R.C."/>
            <person name="Labutti K."/>
            <person name="Haridas S."/>
            <person name="Kuo A."/>
            <person name="Salamov A."/>
            <person name="Ahrendt S.R."/>
            <person name="Lipzen A."/>
            <person name="Sullivan W."/>
            <person name="Andreopoulos W.B."/>
            <person name="Clum A."/>
            <person name="Lindquist E."/>
            <person name="Daum C."/>
            <person name="Ramamoorthy G.K."/>
            <person name="Gryganskyi A."/>
            <person name="Culley D."/>
            <person name="Magnuson J.K."/>
            <person name="James T.Y."/>
            <person name="O'Malley M.A."/>
            <person name="Stajich J.E."/>
            <person name="Spatafora J.W."/>
            <person name="Visel A."/>
            <person name="Grigoriev I.V."/>
        </authorList>
    </citation>
    <scope>NUCLEOTIDE SEQUENCE [LARGE SCALE GENOMIC DNA]</scope>
    <source>
        <strain evidence="7 8">CBS 115471</strain>
    </source>
</reference>
<dbReference type="Gene3D" id="3.30.60.90">
    <property type="match status" value="1"/>
</dbReference>
<organism evidence="7 8">
    <name type="scientific">Clohesyomyces aquaticus</name>
    <dbReference type="NCBI Taxonomy" id="1231657"/>
    <lineage>
        <taxon>Eukaryota</taxon>
        <taxon>Fungi</taxon>
        <taxon>Dikarya</taxon>
        <taxon>Ascomycota</taxon>
        <taxon>Pezizomycotina</taxon>
        <taxon>Dothideomycetes</taxon>
        <taxon>Pleosporomycetidae</taxon>
        <taxon>Pleosporales</taxon>
        <taxon>Lindgomycetaceae</taxon>
        <taxon>Clohesyomyces</taxon>
    </lineage>
</organism>
<evidence type="ECO:0000256" key="1">
    <source>
        <dbReference type="ARBA" id="ARBA00022723"/>
    </source>
</evidence>
<dbReference type="Proteomes" id="UP000193144">
    <property type="component" value="Unassembled WGS sequence"/>
</dbReference>
<dbReference type="InterPro" id="IPR007111">
    <property type="entry name" value="NACHT_NTPase"/>
</dbReference>
<keyword evidence="1" id="KW-0479">Metal-binding</keyword>
<dbReference type="InterPro" id="IPR031350">
    <property type="entry name" value="Goodbye_dom"/>
</dbReference>
<gene>
    <name evidence="7" type="ORF">BCR34DRAFT_604521</name>
</gene>
<dbReference type="SUPFAM" id="SSF48452">
    <property type="entry name" value="TPR-like"/>
    <property type="match status" value="1"/>
</dbReference>
<dbReference type="EMBL" id="MCFA01000125">
    <property type="protein sequence ID" value="ORY05487.1"/>
    <property type="molecule type" value="Genomic_DNA"/>
</dbReference>